<dbReference type="PANTHER" id="PTHR31084">
    <property type="entry name" value="ALPHA-L-FUCOSIDASE 2"/>
    <property type="match status" value="1"/>
</dbReference>
<comment type="caution">
    <text evidence="3">The sequence shown here is derived from an EMBL/GenBank/DDBJ whole genome shotgun (WGS) entry which is preliminary data.</text>
</comment>
<dbReference type="InterPro" id="IPR027414">
    <property type="entry name" value="GH95_N_dom"/>
</dbReference>
<feature type="signal peptide" evidence="1">
    <location>
        <begin position="1"/>
        <end position="20"/>
    </location>
</feature>
<dbReference type="PROSITE" id="PS51257">
    <property type="entry name" value="PROKAR_LIPOPROTEIN"/>
    <property type="match status" value="1"/>
</dbReference>
<reference evidence="3" key="1">
    <citation type="submission" date="2022-10" db="EMBL/GenBank/DDBJ databases">
        <title>Gaoshiqiia sediminis gen. nov., sp. nov., isolated from coastal sediment.</title>
        <authorList>
            <person name="Yu W.X."/>
            <person name="Mu D.S."/>
            <person name="Du J.Z."/>
            <person name="Liang Y.Q."/>
        </authorList>
    </citation>
    <scope>NUCLEOTIDE SEQUENCE</scope>
    <source>
        <strain evidence="3">A06</strain>
    </source>
</reference>
<dbReference type="GO" id="GO:0004560">
    <property type="term" value="F:alpha-L-fucosidase activity"/>
    <property type="evidence" value="ECO:0007669"/>
    <property type="project" value="TreeGrafter"/>
</dbReference>
<protein>
    <submittedName>
        <fullName evidence="3">Glycoside hydrolase family 95 protein</fullName>
    </submittedName>
</protein>
<dbReference type="PANTHER" id="PTHR31084:SF0">
    <property type="entry name" value="ALPHA-L-FUCOSIDASE 2"/>
    <property type="match status" value="1"/>
</dbReference>
<evidence type="ECO:0000259" key="2">
    <source>
        <dbReference type="Pfam" id="PF14498"/>
    </source>
</evidence>
<sequence length="67" mass="7612">MKKINSIFLFLILLSISCYSDDSDSSLKMWYDRPATVWNEALPVGNGRLGAMIYGDPVNEKIQLNEE</sequence>
<proteinExistence type="predicted"/>
<evidence type="ECO:0000313" key="4">
    <source>
        <dbReference type="Proteomes" id="UP001163821"/>
    </source>
</evidence>
<gene>
    <name evidence="3" type="ORF">N2K84_19575</name>
</gene>
<feature type="chain" id="PRO_5041230911" evidence="1">
    <location>
        <begin position="21"/>
        <end position="67"/>
    </location>
</feature>
<evidence type="ECO:0000256" key="1">
    <source>
        <dbReference type="SAM" id="SignalP"/>
    </source>
</evidence>
<dbReference type="Pfam" id="PF14498">
    <property type="entry name" value="Glyco_hyd_65N_2"/>
    <property type="match status" value="1"/>
</dbReference>
<evidence type="ECO:0000313" key="3">
    <source>
        <dbReference type="EMBL" id="MCW0484943.1"/>
    </source>
</evidence>
<feature type="non-terminal residue" evidence="3">
    <location>
        <position position="67"/>
    </location>
</feature>
<dbReference type="Proteomes" id="UP001163821">
    <property type="component" value="Unassembled WGS sequence"/>
</dbReference>
<dbReference type="Gene3D" id="2.70.98.50">
    <property type="entry name" value="putative glycoside hydrolase family protein from bacillus halodurans"/>
    <property type="match status" value="1"/>
</dbReference>
<keyword evidence="4" id="KW-1185">Reference proteome</keyword>
<organism evidence="3 4">
    <name type="scientific">Gaoshiqia sediminis</name>
    <dbReference type="NCBI Taxonomy" id="2986998"/>
    <lineage>
        <taxon>Bacteria</taxon>
        <taxon>Pseudomonadati</taxon>
        <taxon>Bacteroidota</taxon>
        <taxon>Bacteroidia</taxon>
        <taxon>Marinilabiliales</taxon>
        <taxon>Prolixibacteraceae</taxon>
        <taxon>Gaoshiqia</taxon>
    </lineage>
</organism>
<dbReference type="EMBL" id="JAPAAF010000066">
    <property type="protein sequence ID" value="MCW0484943.1"/>
    <property type="molecule type" value="Genomic_DNA"/>
</dbReference>
<accession>A0AA41YDN9</accession>
<name>A0AA41YDN9_9BACT</name>
<feature type="domain" description="Glycosyl hydrolase family 95 N-terminal" evidence="2">
    <location>
        <begin position="29"/>
        <end position="67"/>
    </location>
</feature>
<dbReference type="RefSeq" id="WP_282593529.1">
    <property type="nucleotide sequence ID" value="NZ_JAPAAF010000066.1"/>
</dbReference>
<keyword evidence="3" id="KW-0378">Hydrolase</keyword>
<keyword evidence="1" id="KW-0732">Signal</keyword>
<dbReference type="AlphaFoldDB" id="A0AA41YDN9"/>